<proteinExistence type="predicted"/>
<feature type="domain" description="Immunoglobulin" evidence="1">
    <location>
        <begin position="253"/>
        <end position="349"/>
    </location>
</feature>
<reference evidence="2" key="1">
    <citation type="submission" date="2021-10" db="EMBL/GenBank/DDBJ databases">
        <title>Tropical sea cucumber genome reveals ecological adaptation and Cuvierian tubules defense mechanism.</title>
        <authorList>
            <person name="Chen T."/>
        </authorList>
    </citation>
    <scope>NUCLEOTIDE SEQUENCE</scope>
    <source>
        <strain evidence="2">Nanhai2018</strain>
        <tissue evidence="2">Muscle</tissue>
    </source>
</reference>
<gene>
    <name evidence="2" type="ORF">HOLleu_42920</name>
</gene>
<dbReference type="InterPro" id="IPR036179">
    <property type="entry name" value="Ig-like_dom_sf"/>
</dbReference>
<name>A0A9Q1B9X8_HOLLE</name>
<feature type="domain" description="Immunoglobulin" evidence="1">
    <location>
        <begin position="29"/>
        <end position="130"/>
    </location>
</feature>
<accession>A0A9Q1B9X8</accession>
<evidence type="ECO:0000313" key="3">
    <source>
        <dbReference type="Proteomes" id="UP001152320"/>
    </source>
</evidence>
<dbReference type="InterPro" id="IPR013783">
    <property type="entry name" value="Ig-like_fold"/>
</dbReference>
<dbReference type="Gene3D" id="2.60.40.10">
    <property type="entry name" value="Immunoglobulins"/>
    <property type="match status" value="1"/>
</dbReference>
<organism evidence="2 3">
    <name type="scientific">Holothuria leucospilota</name>
    <name type="common">Black long sea cucumber</name>
    <name type="synonym">Mertensiothuria leucospilota</name>
    <dbReference type="NCBI Taxonomy" id="206669"/>
    <lineage>
        <taxon>Eukaryota</taxon>
        <taxon>Metazoa</taxon>
        <taxon>Echinodermata</taxon>
        <taxon>Eleutherozoa</taxon>
        <taxon>Echinozoa</taxon>
        <taxon>Holothuroidea</taxon>
        <taxon>Aspidochirotacea</taxon>
        <taxon>Aspidochirotida</taxon>
        <taxon>Holothuriidae</taxon>
        <taxon>Holothuria</taxon>
    </lineage>
</organism>
<protein>
    <recommendedName>
        <fullName evidence="1">Immunoglobulin domain-containing protein</fullName>
    </recommendedName>
</protein>
<evidence type="ECO:0000313" key="2">
    <source>
        <dbReference type="EMBL" id="KAJ8018860.1"/>
    </source>
</evidence>
<sequence>MLSPTVNLEVQLVTSLDVSSVSSIYSICTSLQYVEIGSMAIVECFFPFRFNGIFWYHLSRSGDEVLIRLEKQPSGKFLKSGEGYVNGRFDILSNGSLVIRNVSEDYDTVFKVILVSDNYTLSEYTVETVATIYSHQLVPFVNGCGNNDLCYISYTTHDILNCTVHGARPAVNLKWYKRTQERNEELGATVVTHSNGKHGFSSIASIDVSNFGSPLTTLKCKGFGIFLNSKSIDIDVIIENDASYHKSWLDASVAETKVLPNSNVTIQCTNKTIPKIFLWKVLQKNFTKLLMFSVLGNPRYMESLNSTRHYGNGTIVLTNIQLWQSKEIYTCVYAYGNGYAFTKVQLFVLGKSISELWARICLGYQ</sequence>
<comment type="caution">
    <text evidence="2">The sequence shown here is derived from an EMBL/GenBank/DDBJ whole genome shotgun (WGS) entry which is preliminary data.</text>
</comment>
<dbReference type="AlphaFoldDB" id="A0A9Q1B9X8"/>
<dbReference type="InterPro" id="IPR003599">
    <property type="entry name" value="Ig_sub"/>
</dbReference>
<keyword evidence="3" id="KW-1185">Reference proteome</keyword>
<dbReference type="Proteomes" id="UP001152320">
    <property type="component" value="Unassembled WGS sequence"/>
</dbReference>
<dbReference type="SMART" id="SM00409">
    <property type="entry name" value="IG"/>
    <property type="match status" value="2"/>
</dbReference>
<evidence type="ECO:0000259" key="1">
    <source>
        <dbReference type="SMART" id="SM00409"/>
    </source>
</evidence>
<dbReference type="SUPFAM" id="SSF48726">
    <property type="entry name" value="Immunoglobulin"/>
    <property type="match status" value="1"/>
</dbReference>
<dbReference type="EMBL" id="JAIZAY010000164">
    <property type="protein sequence ID" value="KAJ8018860.1"/>
    <property type="molecule type" value="Genomic_DNA"/>
</dbReference>